<reference evidence="2 3" key="2">
    <citation type="journal article" date="2017" name="Front. Plant Sci.">
        <title>Gene Classification and Mining of Molecular Markers Useful in Red Clover (Trifolium pratense) Breeding.</title>
        <authorList>
            <person name="Istvanek J."/>
            <person name="Dluhosova J."/>
            <person name="Dluhos P."/>
            <person name="Patkova L."/>
            <person name="Nedelnik J."/>
            <person name="Repkova J."/>
        </authorList>
    </citation>
    <scope>NUCLEOTIDE SEQUENCE [LARGE SCALE GENOMIC DNA]</scope>
    <source>
        <strain evidence="3">cv. Tatra</strain>
        <tissue evidence="2">Young leaves</tissue>
    </source>
</reference>
<accession>A0A2K3PKC5</accession>
<dbReference type="Proteomes" id="UP000236291">
    <property type="component" value="Unassembled WGS sequence"/>
</dbReference>
<organism evidence="2 3">
    <name type="scientific">Trifolium pratense</name>
    <name type="common">Red clover</name>
    <dbReference type="NCBI Taxonomy" id="57577"/>
    <lineage>
        <taxon>Eukaryota</taxon>
        <taxon>Viridiplantae</taxon>
        <taxon>Streptophyta</taxon>
        <taxon>Embryophyta</taxon>
        <taxon>Tracheophyta</taxon>
        <taxon>Spermatophyta</taxon>
        <taxon>Magnoliopsida</taxon>
        <taxon>eudicotyledons</taxon>
        <taxon>Gunneridae</taxon>
        <taxon>Pentapetalae</taxon>
        <taxon>rosids</taxon>
        <taxon>fabids</taxon>
        <taxon>Fabales</taxon>
        <taxon>Fabaceae</taxon>
        <taxon>Papilionoideae</taxon>
        <taxon>50 kb inversion clade</taxon>
        <taxon>NPAAA clade</taxon>
        <taxon>Hologalegina</taxon>
        <taxon>IRL clade</taxon>
        <taxon>Trifolieae</taxon>
        <taxon>Trifolium</taxon>
    </lineage>
</organism>
<name>A0A2K3PKC5_TRIPR</name>
<evidence type="ECO:0000256" key="1">
    <source>
        <dbReference type="SAM" id="MobiDB-lite"/>
    </source>
</evidence>
<evidence type="ECO:0000313" key="3">
    <source>
        <dbReference type="Proteomes" id="UP000236291"/>
    </source>
</evidence>
<evidence type="ECO:0000313" key="2">
    <source>
        <dbReference type="EMBL" id="PNY15746.1"/>
    </source>
</evidence>
<feature type="region of interest" description="Disordered" evidence="1">
    <location>
        <begin position="41"/>
        <end position="70"/>
    </location>
</feature>
<sequence>MHLYFIVPLLQPLFRFSDLCFGFLNRFFFIGVPLIDNEKDDDVSDEIQEDDIGDAEDDVDDDEIQEDKLE</sequence>
<gene>
    <name evidence="2" type="ORF">L195_g012449</name>
</gene>
<reference evidence="2 3" key="1">
    <citation type="journal article" date="2014" name="Am. J. Bot.">
        <title>Genome assembly and annotation for red clover (Trifolium pratense; Fabaceae).</title>
        <authorList>
            <person name="Istvanek J."/>
            <person name="Jaros M."/>
            <person name="Krenek A."/>
            <person name="Repkova J."/>
        </authorList>
    </citation>
    <scope>NUCLEOTIDE SEQUENCE [LARGE SCALE GENOMIC DNA]</scope>
    <source>
        <strain evidence="3">cv. Tatra</strain>
        <tissue evidence="2">Young leaves</tissue>
    </source>
</reference>
<dbReference type="EMBL" id="ASHM01007937">
    <property type="protein sequence ID" value="PNY15746.1"/>
    <property type="molecule type" value="Genomic_DNA"/>
</dbReference>
<proteinExistence type="predicted"/>
<protein>
    <submittedName>
        <fullName evidence="2">Uncharacterized protein</fullName>
    </submittedName>
</protein>
<dbReference type="AlphaFoldDB" id="A0A2K3PKC5"/>
<comment type="caution">
    <text evidence="2">The sequence shown here is derived from an EMBL/GenBank/DDBJ whole genome shotgun (WGS) entry which is preliminary data.</text>
</comment>